<protein>
    <submittedName>
        <fullName evidence="1">Uncharacterized protein</fullName>
    </submittedName>
</protein>
<name>A0A2P6SI11_ROSCH</name>
<dbReference type="EMBL" id="PDCK01000039">
    <property type="protein sequence ID" value="PRQ58313.1"/>
    <property type="molecule type" value="Genomic_DNA"/>
</dbReference>
<dbReference type="STRING" id="74649.A0A2P6SI11"/>
<keyword evidence="2" id="KW-1185">Reference proteome</keyword>
<evidence type="ECO:0000313" key="2">
    <source>
        <dbReference type="Proteomes" id="UP000238479"/>
    </source>
</evidence>
<dbReference type="AlphaFoldDB" id="A0A2P6SI11"/>
<comment type="caution">
    <text evidence="1">The sequence shown here is derived from an EMBL/GenBank/DDBJ whole genome shotgun (WGS) entry which is preliminary data.</text>
</comment>
<evidence type="ECO:0000313" key="1">
    <source>
        <dbReference type="EMBL" id="PRQ58313.1"/>
    </source>
</evidence>
<sequence>MDGRRFYIHDVNGIDGRCVIQLLEGVVERCMVQVGDIGVSGKIKTCRLHDLMRDLCLLKAEEENFIHIVNLSGDMRIKQVAPIGKVRRLAIYLEGDRVNILALTRDGHLRSLLYFSPNLLGGVCKKDLQTL</sequence>
<organism evidence="1 2">
    <name type="scientific">Rosa chinensis</name>
    <name type="common">China rose</name>
    <dbReference type="NCBI Taxonomy" id="74649"/>
    <lineage>
        <taxon>Eukaryota</taxon>
        <taxon>Viridiplantae</taxon>
        <taxon>Streptophyta</taxon>
        <taxon>Embryophyta</taxon>
        <taxon>Tracheophyta</taxon>
        <taxon>Spermatophyta</taxon>
        <taxon>Magnoliopsida</taxon>
        <taxon>eudicotyledons</taxon>
        <taxon>Gunneridae</taxon>
        <taxon>Pentapetalae</taxon>
        <taxon>rosids</taxon>
        <taxon>fabids</taxon>
        <taxon>Rosales</taxon>
        <taxon>Rosaceae</taxon>
        <taxon>Rosoideae</taxon>
        <taxon>Rosoideae incertae sedis</taxon>
        <taxon>Rosa</taxon>
    </lineage>
</organism>
<dbReference type="Proteomes" id="UP000238479">
    <property type="component" value="Chromosome 1"/>
</dbReference>
<proteinExistence type="predicted"/>
<gene>
    <name evidence="1" type="ORF">RchiOBHm_Chr1g0357931</name>
</gene>
<accession>A0A2P6SI11</accession>
<dbReference type="Gramene" id="PRQ58313">
    <property type="protein sequence ID" value="PRQ58313"/>
    <property type="gene ID" value="RchiOBHm_Chr1g0357931"/>
</dbReference>
<reference evidence="1 2" key="1">
    <citation type="journal article" date="2018" name="Nat. Genet.">
        <title>The Rosa genome provides new insights in the design of modern roses.</title>
        <authorList>
            <person name="Bendahmane M."/>
        </authorList>
    </citation>
    <scope>NUCLEOTIDE SEQUENCE [LARGE SCALE GENOMIC DNA]</scope>
    <source>
        <strain evidence="2">cv. Old Blush</strain>
    </source>
</reference>